<dbReference type="EnsemblMetazoa" id="CapteT198466">
    <property type="protein sequence ID" value="CapteP198466"/>
    <property type="gene ID" value="CapteG198466"/>
</dbReference>
<dbReference type="EMBL" id="AMQN01012167">
    <property type="status" value="NOT_ANNOTATED_CDS"/>
    <property type="molecule type" value="Genomic_DNA"/>
</dbReference>
<gene>
    <name evidence="1" type="ORF">CAPTEDRAFT_198466</name>
</gene>
<keyword evidence="3" id="KW-1185">Reference proteome</keyword>
<evidence type="ECO:0000313" key="3">
    <source>
        <dbReference type="Proteomes" id="UP000014760"/>
    </source>
</evidence>
<sequence length="131" mass="15173">MNKTHNVDGVEIEEDVSHVDIRMDVTAYKPQDRLLDCDQICLLLRIPQHRCNGMCEKLLCSSARDSLKPFTEHHPTFTSRPYLGSLSLKASQQRTFVISWDAQSTDWCEMLGHQGARNPIRLWNLPQMYSR</sequence>
<reference evidence="1 3" key="2">
    <citation type="journal article" date="2013" name="Nature">
        <title>Insights into bilaterian evolution from three spiralian genomes.</title>
        <authorList>
            <person name="Simakov O."/>
            <person name="Marletaz F."/>
            <person name="Cho S.J."/>
            <person name="Edsinger-Gonzales E."/>
            <person name="Havlak P."/>
            <person name="Hellsten U."/>
            <person name="Kuo D.H."/>
            <person name="Larsson T."/>
            <person name="Lv J."/>
            <person name="Arendt D."/>
            <person name="Savage R."/>
            <person name="Osoegawa K."/>
            <person name="de Jong P."/>
            <person name="Grimwood J."/>
            <person name="Chapman J.A."/>
            <person name="Shapiro H."/>
            <person name="Aerts A."/>
            <person name="Otillar R.P."/>
            <person name="Terry A.Y."/>
            <person name="Boore J.L."/>
            <person name="Grigoriev I.V."/>
            <person name="Lindberg D.R."/>
            <person name="Seaver E.C."/>
            <person name="Weisblat D.A."/>
            <person name="Putnam N.H."/>
            <person name="Rokhsar D.S."/>
        </authorList>
    </citation>
    <scope>NUCLEOTIDE SEQUENCE</scope>
    <source>
        <strain evidence="1 3">I ESC-2004</strain>
    </source>
</reference>
<reference evidence="2" key="3">
    <citation type="submission" date="2015-06" db="UniProtKB">
        <authorList>
            <consortium name="EnsemblMetazoa"/>
        </authorList>
    </citation>
    <scope>IDENTIFICATION</scope>
</reference>
<proteinExistence type="predicted"/>
<organism evidence="1">
    <name type="scientific">Capitella teleta</name>
    <name type="common">Polychaete worm</name>
    <dbReference type="NCBI Taxonomy" id="283909"/>
    <lineage>
        <taxon>Eukaryota</taxon>
        <taxon>Metazoa</taxon>
        <taxon>Spiralia</taxon>
        <taxon>Lophotrochozoa</taxon>
        <taxon>Annelida</taxon>
        <taxon>Polychaeta</taxon>
        <taxon>Sedentaria</taxon>
        <taxon>Scolecida</taxon>
        <taxon>Capitellidae</taxon>
        <taxon>Capitella</taxon>
    </lineage>
</organism>
<dbReference type="Proteomes" id="UP000014760">
    <property type="component" value="Unassembled WGS sequence"/>
</dbReference>
<protein>
    <submittedName>
        <fullName evidence="1 2">Uncharacterized protein</fullName>
    </submittedName>
</protein>
<reference evidence="3" key="1">
    <citation type="submission" date="2012-12" db="EMBL/GenBank/DDBJ databases">
        <authorList>
            <person name="Hellsten U."/>
            <person name="Grimwood J."/>
            <person name="Chapman J.A."/>
            <person name="Shapiro H."/>
            <person name="Aerts A."/>
            <person name="Otillar R.P."/>
            <person name="Terry A.Y."/>
            <person name="Boore J.L."/>
            <person name="Simakov O."/>
            <person name="Marletaz F."/>
            <person name="Cho S.-J."/>
            <person name="Edsinger-Gonzales E."/>
            <person name="Havlak P."/>
            <person name="Kuo D.-H."/>
            <person name="Larsson T."/>
            <person name="Lv J."/>
            <person name="Arendt D."/>
            <person name="Savage R."/>
            <person name="Osoegawa K."/>
            <person name="de Jong P."/>
            <person name="Lindberg D.R."/>
            <person name="Seaver E.C."/>
            <person name="Weisblat D.A."/>
            <person name="Putnam N.H."/>
            <person name="Grigoriev I.V."/>
            <person name="Rokhsar D.S."/>
        </authorList>
    </citation>
    <scope>NUCLEOTIDE SEQUENCE</scope>
    <source>
        <strain evidence="3">I ESC-2004</strain>
    </source>
</reference>
<name>R7TMF4_CAPTE</name>
<evidence type="ECO:0000313" key="2">
    <source>
        <dbReference type="EnsemblMetazoa" id="CapteP198466"/>
    </source>
</evidence>
<dbReference type="HOGENOM" id="CLU_1929574_0_0_1"/>
<dbReference type="AlphaFoldDB" id="R7TMF4"/>
<dbReference type="EMBL" id="KB309345">
    <property type="protein sequence ID" value="ELT94717.1"/>
    <property type="molecule type" value="Genomic_DNA"/>
</dbReference>
<evidence type="ECO:0000313" key="1">
    <source>
        <dbReference type="EMBL" id="ELT94717.1"/>
    </source>
</evidence>
<accession>R7TMF4</accession>